<gene>
    <name evidence="2" type="ORF">CPSG_09897</name>
</gene>
<organism evidence="3">
    <name type="scientific">Coccidioides posadasii (strain RMSCC 757 / Silveira)</name>
    <name type="common">Valley fever fungus</name>
    <dbReference type="NCBI Taxonomy" id="443226"/>
    <lineage>
        <taxon>Eukaryota</taxon>
        <taxon>Fungi</taxon>
        <taxon>Dikarya</taxon>
        <taxon>Ascomycota</taxon>
        <taxon>Pezizomycotina</taxon>
        <taxon>Eurotiomycetes</taxon>
        <taxon>Eurotiomycetidae</taxon>
        <taxon>Onygenales</taxon>
        <taxon>Onygenaceae</taxon>
        <taxon>Coccidioides</taxon>
    </lineage>
</organism>
<dbReference type="Pfam" id="PF03134">
    <property type="entry name" value="TB2_DP1_HVA22"/>
    <property type="match status" value="1"/>
</dbReference>
<keyword evidence="3" id="KW-1185">Reference proteome</keyword>
<keyword evidence="1" id="KW-1133">Transmembrane helix</keyword>
<protein>
    <recommendedName>
        <fullName evidence="4">Protein YOP1</fullName>
    </recommendedName>
</protein>
<evidence type="ECO:0000313" key="2">
    <source>
        <dbReference type="EMBL" id="EFW13550.1"/>
    </source>
</evidence>
<dbReference type="Proteomes" id="UP000002497">
    <property type="component" value="Unassembled WGS sequence"/>
</dbReference>
<feature type="transmembrane region" description="Helical" evidence="1">
    <location>
        <begin position="6"/>
        <end position="26"/>
    </location>
</feature>
<keyword evidence="1" id="KW-0812">Transmembrane</keyword>
<feature type="transmembrane region" description="Helical" evidence="1">
    <location>
        <begin position="38"/>
        <end position="62"/>
    </location>
</feature>
<dbReference type="HOGENOM" id="CLU_2026503_0_0_1"/>
<name>E9DJ98_COCPS</name>
<reference evidence="3" key="1">
    <citation type="journal article" date="2010" name="Genome Res.">
        <title>Population genomic sequencing of Coccidioides fungi reveals recent hybridization and transposon control.</title>
        <authorList>
            <person name="Neafsey D.E."/>
            <person name="Barker B.M."/>
            <person name="Sharpton T.J."/>
            <person name="Stajich J.E."/>
            <person name="Park D.J."/>
            <person name="Whiston E."/>
            <person name="Hung C.-Y."/>
            <person name="McMahan C."/>
            <person name="White J."/>
            <person name="Sykes S."/>
            <person name="Heiman D."/>
            <person name="Young S."/>
            <person name="Zeng Q."/>
            <person name="Abouelleil A."/>
            <person name="Aftuck L."/>
            <person name="Bessette D."/>
            <person name="Brown A."/>
            <person name="FitzGerald M."/>
            <person name="Lui A."/>
            <person name="Macdonald J.P."/>
            <person name="Priest M."/>
            <person name="Orbach M.J."/>
            <person name="Galgiani J.N."/>
            <person name="Kirkland T.N."/>
            <person name="Cole G.T."/>
            <person name="Birren B.W."/>
            <person name="Henn M.R."/>
            <person name="Taylor J.W."/>
            <person name="Rounsley S.D."/>
        </authorList>
    </citation>
    <scope>NUCLEOTIDE SEQUENCE [LARGE SCALE GENOMIC DNA]</scope>
    <source>
        <strain evidence="3">RMSCC 757 / Silveira</strain>
    </source>
</reference>
<sequence>MFGIIADLLSSVLTVLFPIFASYKALRTSDVSQIAPWLMYWVVLSIVLLVESWTFFIVPILIAGSACSRFRTSSFLKLKVQRSYISSVLTLFFINTSAKSRRLLARRMNVLKKQVSTTLSGN</sequence>
<dbReference type="AlphaFoldDB" id="E9DJ98"/>
<dbReference type="OrthoDB" id="434647at2759"/>
<feature type="transmembrane region" description="Helical" evidence="1">
    <location>
        <begin position="82"/>
        <end position="98"/>
    </location>
</feature>
<keyword evidence="1" id="KW-0472">Membrane</keyword>
<feature type="non-terminal residue" evidence="2">
    <location>
        <position position="122"/>
    </location>
</feature>
<reference evidence="3" key="2">
    <citation type="submission" date="2010-03" db="EMBL/GenBank/DDBJ databases">
        <title>The genome sequence of Coccidioides posadasii strain Silveira.</title>
        <authorList>
            <consortium name="The Broad Institute Genome Sequencing Center for Infectious Disease"/>
            <person name="Neafsey D."/>
            <person name="Orbach M."/>
            <person name="Henn M.R."/>
            <person name="Cole G.T."/>
            <person name="Galgiani J."/>
            <person name="Gardner M.J."/>
            <person name="Kirkland T.N."/>
            <person name="Taylor J.W."/>
            <person name="Young S.K."/>
            <person name="Zeng Q."/>
            <person name="Koehrsen M."/>
            <person name="Alvarado L."/>
            <person name="Berlin A."/>
            <person name="Borenstein D."/>
            <person name="Chapman S.B."/>
            <person name="Chen Z."/>
            <person name="Engels R."/>
            <person name="Freedman E."/>
            <person name="Gellesch M."/>
            <person name="Goldberg J."/>
            <person name="Griggs A."/>
            <person name="Gujja S."/>
            <person name="Heilman E."/>
            <person name="Heiman D."/>
            <person name="Howarth C."/>
            <person name="Jen D."/>
            <person name="Larson L."/>
            <person name="Mehta T."/>
            <person name="Neiman D."/>
            <person name="Park D."/>
            <person name="Pearson M."/>
            <person name="Richards J."/>
            <person name="Roberts A."/>
            <person name="Saif S."/>
            <person name="Shea T."/>
            <person name="Shenoy N."/>
            <person name="Sisk P."/>
            <person name="Stolte C."/>
            <person name="Sykes S."/>
            <person name="Walk T."/>
            <person name="White J."/>
            <person name="Yandava C."/>
            <person name="Haas B."/>
            <person name="Nusbaum C."/>
            <person name="Birren B."/>
        </authorList>
    </citation>
    <scope>NUCLEOTIDE SEQUENCE [LARGE SCALE GENOMIC DNA]</scope>
    <source>
        <strain evidence="3">RMSCC 757 / Silveira</strain>
    </source>
</reference>
<dbReference type="VEuPathDB" id="FungiDB:CPSG_09897"/>
<dbReference type="InterPro" id="IPR004345">
    <property type="entry name" value="TB2_DP1_HVA22"/>
</dbReference>
<evidence type="ECO:0000256" key="1">
    <source>
        <dbReference type="SAM" id="Phobius"/>
    </source>
</evidence>
<dbReference type="VEuPathDB" id="FungiDB:D8B26_004190"/>
<evidence type="ECO:0000313" key="3">
    <source>
        <dbReference type="Proteomes" id="UP000002497"/>
    </source>
</evidence>
<dbReference type="EMBL" id="GL636514">
    <property type="protein sequence ID" value="EFW13550.1"/>
    <property type="molecule type" value="Genomic_DNA"/>
</dbReference>
<evidence type="ECO:0008006" key="4">
    <source>
        <dbReference type="Google" id="ProtNLM"/>
    </source>
</evidence>
<proteinExistence type="predicted"/>
<accession>E9DJ98</accession>